<proteinExistence type="predicted"/>
<accession>A0A845LDN8</accession>
<reference evidence="1 2" key="1">
    <citation type="submission" date="2020-01" db="EMBL/GenBank/DDBJ databases">
        <title>Whole genome sequence of Heliobacterium gestii DSM 11169.</title>
        <authorList>
            <person name="Kyndt J.A."/>
            <person name="Meyer T.E."/>
        </authorList>
    </citation>
    <scope>NUCLEOTIDE SEQUENCE [LARGE SCALE GENOMIC DNA]</scope>
    <source>
        <strain evidence="1 2">DSM 11169</strain>
    </source>
</reference>
<comment type="caution">
    <text evidence="1">The sequence shown here is derived from an EMBL/GenBank/DDBJ whole genome shotgun (WGS) entry which is preliminary data.</text>
</comment>
<dbReference type="OrthoDB" id="2087198at2"/>
<dbReference type="Proteomes" id="UP000471031">
    <property type="component" value="Unassembled WGS sequence"/>
</dbReference>
<protein>
    <submittedName>
        <fullName evidence="1">Uncharacterized protein</fullName>
    </submittedName>
</protein>
<name>A0A845LDN8_HELGE</name>
<evidence type="ECO:0000313" key="2">
    <source>
        <dbReference type="Proteomes" id="UP000471031"/>
    </source>
</evidence>
<dbReference type="EMBL" id="WXEX01000005">
    <property type="protein sequence ID" value="MZP42739.1"/>
    <property type="molecule type" value="Genomic_DNA"/>
</dbReference>
<organism evidence="1 2">
    <name type="scientific">Heliomicrobium gestii</name>
    <name type="common">Heliobacterium gestii</name>
    <dbReference type="NCBI Taxonomy" id="2699"/>
    <lineage>
        <taxon>Bacteria</taxon>
        <taxon>Bacillati</taxon>
        <taxon>Bacillota</taxon>
        <taxon>Clostridia</taxon>
        <taxon>Eubacteriales</taxon>
        <taxon>Heliobacteriaceae</taxon>
        <taxon>Heliomicrobium</taxon>
    </lineage>
</organism>
<dbReference type="AlphaFoldDB" id="A0A845LDN8"/>
<gene>
    <name evidence="1" type="ORF">GTO89_06755</name>
</gene>
<keyword evidence="2" id="KW-1185">Reference proteome</keyword>
<sequence length="62" mass="6946">MAVIIGLISDALIVNSILVDRNQEVQIVLTGSLRRKTKLDKMLDEIGDESFDDVLAAFMRRV</sequence>
<evidence type="ECO:0000313" key="1">
    <source>
        <dbReference type="EMBL" id="MZP42739.1"/>
    </source>
</evidence>